<dbReference type="AlphaFoldDB" id="A0A4D6WUX1"/>
<keyword evidence="5 17" id="KW-0602">Photosynthesis</keyword>
<comment type="cofactor">
    <cofactor evidence="17 18">
        <name>heme</name>
        <dbReference type="ChEBI" id="CHEBI:30413"/>
    </cofactor>
    <text evidence="17 18">Binds 1 heme group covalently.</text>
</comment>
<evidence type="ECO:0000256" key="3">
    <source>
        <dbReference type="ARBA" id="ARBA00013528"/>
    </source>
</evidence>
<reference evidence="20" key="2">
    <citation type="submission" date="2019-04" db="EMBL/GenBank/DDBJ databases">
        <authorList>
            <person name="Pasella M."/>
        </authorList>
    </citation>
    <scope>NUCLEOTIDE SEQUENCE</scope>
    <source>
        <strain evidence="20">TZ0704</strain>
    </source>
</reference>
<feature type="binding site" description="axial binding residue" evidence="17 18">
    <location>
        <position position="52"/>
    </location>
    <ligand>
        <name>heme</name>
        <dbReference type="ChEBI" id="CHEBI:30413"/>
    </ligand>
    <ligandPart>
        <name>Fe</name>
        <dbReference type="ChEBI" id="CHEBI:18248"/>
    </ligandPart>
</feature>
<dbReference type="PROSITE" id="PS51010">
    <property type="entry name" value="CYTF"/>
    <property type="match status" value="1"/>
</dbReference>
<keyword evidence="4 17" id="KW-0813">Transport</keyword>
<organism evidence="20">
    <name type="scientific">Dictyurus purpurascens</name>
    <dbReference type="NCBI Taxonomy" id="189649"/>
    <lineage>
        <taxon>Eukaryota</taxon>
        <taxon>Rhodophyta</taxon>
        <taxon>Florideophyceae</taxon>
        <taxon>Rhodymeniophycidae</taxon>
        <taxon>Ceramiales</taxon>
        <taxon>Dasyaceae</taxon>
        <taxon>Dictyurus</taxon>
    </lineage>
</organism>
<dbReference type="GO" id="GO:0020037">
    <property type="term" value="F:heme binding"/>
    <property type="evidence" value="ECO:0007669"/>
    <property type="project" value="InterPro"/>
</dbReference>
<evidence type="ECO:0000256" key="15">
    <source>
        <dbReference type="ARBA" id="ARBA00025834"/>
    </source>
</evidence>
<dbReference type="SUPFAM" id="SSF103431">
    <property type="entry name" value="Cytochrome f subunit of the cytochrome b6f complex, transmembrane anchor"/>
    <property type="match status" value="1"/>
</dbReference>
<dbReference type="SUPFAM" id="SSF51246">
    <property type="entry name" value="Rudiment single hybrid motif"/>
    <property type="match status" value="1"/>
</dbReference>
<dbReference type="InterPro" id="IPR002325">
    <property type="entry name" value="Cyt_f"/>
</dbReference>
<dbReference type="SUPFAM" id="SSF49441">
    <property type="entry name" value="Cytochrome f, large domain"/>
    <property type="match status" value="1"/>
</dbReference>
<dbReference type="EMBL" id="MK814652">
    <property type="protein sequence ID" value="QCI06338.1"/>
    <property type="molecule type" value="Genomic_DNA"/>
</dbReference>
<reference evidence="20" key="1">
    <citation type="journal article" date="2019" name="Mol. Phylogenet. Evol.">
        <title>Morphological evolution and classification of the red algal order Ceramiales inferred using plastid phylogenomics.</title>
        <authorList>
            <person name="Diaz-Tapia P."/>
            <person name="Pasella M.M."/>
            <person name="Verbruggen H."/>
            <person name="Maggs C.A."/>
        </authorList>
    </citation>
    <scope>NUCLEOTIDE SEQUENCE</scope>
    <source>
        <strain evidence="20">TZ0704</strain>
    </source>
</reference>
<geneLocation type="plastid" evidence="20"/>
<dbReference type="Gene3D" id="2.60.40.830">
    <property type="entry name" value="Cytochrome f large domain"/>
    <property type="match status" value="1"/>
</dbReference>
<dbReference type="HAMAP" id="MF_00610">
    <property type="entry name" value="Cytb6_f_cytF"/>
    <property type="match status" value="1"/>
</dbReference>
<evidence type="ECO:0000256" key="5">
    <source>
        <dbReference type="ARBA" id="ARBA00022531"/>
    </source>
</evidence>
<dbReference type="GO" id="GO:0015979">
    <property type="term" value="P:photosynthesis"/>
    <property type="evidence" value="ECO:0007669"/>
    <property type="project" value="UniProtKB-UniRule"/>
</dbReference>
<evidence type="ECO:0000256" key="6">
    <source>
        <dbReference type="ARBA" id="ARBA00022617"/>
    </source>
</evidence>
<evidence type="ECO:0000259" key="19">
    <source>
        <dbReference type="Pfam" id="PF16639"/>
    </source>
</evidence>
<evidence type="ECO:0000256" key="7">
    <source>
        <dbReference type="ARBA" id="ARBA00022692"/>
    </source>
</evidence>
<dbReference type="GO" id="GO:0009055">
    <property type="term" value="F:electron transfer activity"/>
    <property type="evidence" value="ECO:0007669"/>
    <property type="project" value="UniProtKB-UniRule"/>
</dbReference>
<evidence type="ECO:0000256" key="12">
    <source>
        <dbReference type="ARBA" id="ARBA00023004"/>
    </source>
</evidence>
<feature type="chain" id="PRO_5020046273" description="Cytochrome f" evidence="17">
    <location>
        <begin position="21"/>
        <end position="311"/>
    </location>
</feature>
<dbReference type="InterPro" id="IPR024058">
    <property type="entry name" value="Cyt-f_TM"/>
</dbReference>
<evidence type="ECO:0000313" key="20">
    <source>
        <dbReference type="EMBL" id="QCI06338.1"/>
    </source>
</evidence>
<dbReference type="Gene3D" id="2.40.50.100">
    <property type="match status" value="1"/>
</dbReference>
<proteinExistence type="inferred from homology"/>
<feature type="binding site" description="covalent" evidence="17 18">
    <location>
        <position position="48"/>
    </location>
    <ligand>
        <name>heme</name>
        <dbReference type="ChEBI" id="CHEBI:30413"/>
    </ligand>
</feature>
<feature type="transmembrane region" description="Helical" evidence="17">
    <location>
        <begin position="277"/>
        <end position="296"/>
    </location>
</feature>
<dbReference type="PANTHER" id="PTHR33288:SF10">
    <property type="entry name" value="CYTOCHROME F"/>
    <property type="match status" value="1"/>
</dbReference>
<keyword evidence="12 17" id="KW-0408">Iron</keyword>
<dbReference type="Pfam" id="PF16639">
    <property type="entry name" value="Apocytochr_F_N"/>
    <property type="match status" value="1"/>
</dbReference>
<feature type="signal peptide" evidence="17">
    <location>
        <begin position="1"/>
        <end position="20"/>
    </location>
</feature>
<evidence type="ECO:0000256" key="14">
    <source>
        <dbReference type="ARBA" id="ARBA00023136"/>
    </source>
</evidence>
<evidence type="ECO:0000256" key="4">
    <source>
        <dbReference type="ARBA" id="ARBA00022448"/>
    </source>
</evidence>
<sequence precursor="true">MNYLKKIIITILILTTVTHFNEINTNAFPIYAQQGYEDPREATGRIVCANCHLAQKPVYIEIPKSVLPNTVFEAKVTIPYDKNIKQISSSGKESNLNTGAVIILPEGFKLAPKKILSNELKVKTKSIYIQPYSTEKQNILVVGPIPGSKNEEIIFPILSPNPNENKNIHFLKYPIYIGGNRGRGQIYPTGEKSNNNTINASYDGKITSIINLEDGSSSVEILKNNGETYTEKIPKGLKIKIKEGNNIKANDTLTNDPNVGGFGQNETEIVLQDPNRIKGMIAFFITVTLAQIFFVLKKKQWEKVQSAEMNF</sequence>
<dbReference type="FunFam" id="2.60.40.830:FF:000001">
    <property type="entry name" value="Cytochrome f"/>
    <property type="match status" value="1"/>
</dbReference>
<feature type="binding site" description="axial binding residue" evidence="17 18">
    <location>
        <position position="28"/>
    </location>
    <ligand>
        <name>heme</name>
        <dbReference type="ChEBI" id="CHEBI:30413"/>
    </ligand>
    <ligandPart>
        <name>Fe</name>
        <dbReference type="ChEBI" id="CHEBI:18248"/>
    </ligandPart>
</feature>
<evidence type="ECO:0000256" key="18">
    <source>
        <dbReference type="PIRSR" id="PIRSR602325-50"/>
    </source>
</evidence>
<evidence type="ECO:0000256" key="10">
    <source>
        <dbReference type="ARBA" id="ARBA00022982"/>
    </source>
</evidence>
<keyword evidence="6 17" id="KW-0349">Heme</keyword>
<keyword evidence="8 17" id="KW-0479">Metal-binding</keyword>
<keyword evidence="20" id="KW-0934">Plastid</keyword>
<protein>
    <recommendedName>
        <fullName evidence="3 17">Cytochrome f</fullName>
    </recommendedName>
</protein>
<dbReference type="GO" id="GO:0005506">
    <property type="term" value="F:iron ion binding"/>
    <property type="evidence" value="ECO:0007669"/>
    <property type="project" value="InterPro"/>
</dbReference>
<dbReference type="GO" id="GO:0055035">
    <property type="term" value="C:plastid thylakoid membrane"/>
    <property type="evidence" value="ECO:0007669"/>
    <property type="project" value="UniProtKB-SubCell"/>
</dbReference>
<evidence type="ECO:0000256" key="8">
    <source>
        <dbReference type="ARBA" id="ARBA00022723"/>
    </source>
</evidence>
<keyword evidence="9 17" id="KW-0732">Signal</keyword>
<gene>
    <name evidence="17 20" type="primary">petA</name>
</gene>
<keyword evidence="14 17" id="KW-0472">Membrane</keyword>
<comment type="subunit">
    <text evidence="15 17">The 4 large subunits of the cytochrome b6-f complex are cytochrome b6, subunit IV (17 kDa polypeptide, PetD), cytochrome f and the Rieske protein, while the 4 small subunits are PetG, PetL, PetM and PetN. The complex functions as a dimer.</text>
</comment>
<dbReference type="PRINTS" id="PR00610">
    <property type="entry name" value="CYTOCHROMEF"/>
</dbReference>
<evidence type="ECO:0000256" key="1">
    <source>
        <dbReference type="ARBA" id="ARBA00003068"/>
    </source>
</evidence>
<dbReference type="InterPro" id="IPR024094">
    <property type="entry name" value="Cyt_f_lg_dom"/>
</dbReference>
<evidence type="ECO:0000256" key="9">
    <source>
        <dbReference type="ARBA" id="ARBA00022729"/>
    </source>
</evidence>
<evidence type="ECO:0000256" key="13">
    <source>
        <dbReference type="ARBA" id="ARBA00023078"/>
    </source>
</evidence>
<comment type="subcellular location">
    <subcellularLocation>
        <location evidence="17">Cellular thylakoid membrane</location>
        <topology evidence="17">Single-pass membrane protein</topology>
    </subcellularLocation>
    <subcellularLocation>
        <location evidence="16">Plastid thylakoid membrane</location>
        <topology evidence="16">Single-pass membrane protein</topology>
    </subcellularLocation>
</comment>
<comment type="similarity">
    <text evidence="2 17">Belongs to the cytochrome f family.</text>
</comment>
<feature type="domain" description="Cytochrome f large" evidence="19">
    <location>
        <begin position="28"/>
        <end position="182"/>
    </location>
</feature>
<feature type="binding site" description="covalent" evidence="17 18">
    <location>
        <position position="51"/>
    </location>
    <ligand>
        <name>heme</name>
        <dbReference type="ChEBI" id="CHEBI:30413"/>
    </ligand>
</feature>
<evidence type="ECO:0000256" key="11">
    <source>
        <dbReference type="ARBA" id="ARBA00022989"/>
    </source>
</evidence>
<dbReference type="InterPro" id="IPR036826">
    <property type="entry name" value="Cyt_f_lg_dom_sf"/>
</dbReference>
<dbReference type="PANTHER" id="PTHR33288">
    <property type="match status" value="1"/>
</dbReference>
<evidence type="ECO:0000256" key="2">
    <source>
        <dbReference type="ARBA" id="ARBA00008923"/>
    </source>
</evidence>
<name>A0A4D6WUX1_9FLOR</name>
<comment type="function">
    <text evidence="1 17">Component of the cytochrome b6-f complex, which mediates electron transfer between photosystem II (PSII) and photosystem I (PSI), cyclic electron flow around PSI, and state transitions.</text>
</comment>
<accession>A0A4D6WUX1</accession>
<dbReference type="InterPro" id="IPR011054">
    <property type="entry name" value="Rudment_hybrid_motif"/>
</dbReference>
<evidence type="ECO:0000256" key="17">
    <source>
        <dbReference type="HAMAP-Rule" id="MF_00610"/>
    </source>
</evidence>
<keyword evidence="7 17" id="KW-0812">Transmembrane</keyword>
<evidence type="ECO:0000256" key="16">
    <source>
        <dbReference type="ARBA" id="ARBA00046266"/>
    </source>
</evidence>
<keyword evidence="10 17" id="KW-0249">Electron transport</keyword>
<dbReference type="Pfam" id="PF01333">
    <property type="entry name" value="Apocytochr_F_C"/>
    <property type="match status" value="1"/>
</dbReference>
<keyword evidence="11 17" id="KW-1133">Transmembrane helix</keyword>
<keyword evidence="13 17" id="KW-0793">Thylakoid</keyword>
<dbReference type="Gene3D" id="1.20.5.700">
    <property type="entry name" value="Single helix bin"/>
    <property type="match status" value="1"/>
</dbReference>